<organism evidence="3 4">
    <name type="scientific">Phialemonium thermophilum</name>
    <dbReference type="NCBI Taxonomy" id="223376"/>
    <lineage>
        <taxon>Eukaryota</taxon>
        <taxon>Fungi</taxon>
        <taxon>Dikarya</taxon>
        <taxon>Ascomycota</taxon>
        <taxon>Pezizomycotina</taxon>
        <taxon>Sordariomycetes</taxon>
        <taxon>Sordariomycetidae</taxon>
        <taxon>Cephalothecales</taxon>
        <taxon>Cephalothecaceae</taxon>
        <taxon>Phialemonium</taxon>
    </lineage>
</organism>
<name>A0ABR3Y214_9PEZI</name>
<feature type="domain" description="Glutamyl-tRNA amidotransferase complex subunit Gta3" evidence="2">
    <location>
        <begin position="87"/>
        <end position="139"/>
    </location>
</feature>
<dbReference type="Pfam" id="PF20978">
    <property type="entry name" value="Gta3"/>
    <property type="match status" value="1"/>
</dbReference>
<protein>
    <recommendedName>
        <fullName evidence="2">Glutamyl-tRNA amidotransferase complex subunit Gta3 domain-containing protein</fullName>
    </recommendedName>
</protein>
<dbReference type="Proteomes" id="UP001586593">
    <property type="component" value="Unassembled WGS sequence"/>
</dbReference>
<feature type="compositionally biased region" description="Basic residues" evidence="1">
    <location>
        <begin position="172"/>
        <end position="182"/>
    </location>
</feature>
<keyword evidence="4" id="KW-1185">Reference proteome</keyword>
<feature type="region of interest" description="Disordered" evidence="1">
    <location>
        <begin position="172"/>
        <end position="207"/>
    </location>
</feature>
<comment type="caution">
    <text evidence="3">The sequence shown here is derived from an EMBL/GenBank/DDBJ whole genome shotgun (WGS) entry which is preliminary data.</text>
</comment>
<reference evidence="3 4" key="1">
    <citation type="journal article" date="2024" name="Commun. Biol.">
        <title>Comparative genomic analysis of thermophilic fungi reveals convergent evolutionary adaptations and gene losses.</title>
        <authorList>
            <person name="Steindorff A.S."/>
            <person name="Aguilar-Pontes M.V."/>
            <person name="Robinson A.J."/>
            <person name="Andreopoulos B."/>
            <person name="LaButti K."/>
            <person name="Kuo A."/>
            <person name="Mondo S."/>
            <person name="Riley R."/>
            <person name="Otillar R."/>
            <person name="Haridas S."/>
            <person name="Lipzen A."/>
            <person name="Grimwood J."/>
            <person name="Schmutz J."/>
            <person name="Clum A."/>
            <person name="Reid I.D."/>
            <person name="Moisan M.C."/>
            <person name="Butler G."/>
            <person name="Nguyen T.T.M."/>
            <person name="Dewar K."/>
            <person name="Conant G."/>
            <person name="Drula E."/>
            <person name="Henrissat B."/>
            <person name="Hansel C."/>
            <person name="Singer S."/>
            <person name="Hutchinson M.I."/>
            <person name="de Vries R.P."/>
            <person name="Natvig D.O."/>
            <person name="Powell A.J."/>
            <person name="Tsang A."/>
            <person name="Grigoriev I.V."/>
        </authorList>
    </citation>
    <scope>NUCLEOTIDE SEQUENCE [LARGE SCALE GENOMIC DNA]</scope>
    <source>
        <strain evidence="3 4">ATCC 24622</strain>
    </source>
</reference>
<accession>A0ABR3Y214</accession>
<proteinExistence type="predicted"/>
<dbReference type="InterPro" id="IPR049545">
    <property type="entry name" value="Gta3_dom"/>
</dbReference>
<gene>
    <name evidence="3" type="ORF">VTK73DRAFT_3306</name>
</gene>
<evidence type="ECO:0000313" key="3">
    <source>
        <dbReference type="EMBL" id="KAL1881977.1"/>
    </source>
</evidence>
<feature type="compositionally biased region" description="Basic and acidic residues" evidence="1">
    <location>
        <begin position="194"/>
        <end position="204"/>
    </location>
</feature>
<evidence type="ECO:0000313" key="4">
    <source>
        <dbReference type="Proteomes" id="UP001586593"/>
    </source>
</evidence>
<dbReference type="EMBL" id="JAZHXJ010000020">
    <property type="protein sequence ID" value="KAL1881977.1"/>
    <property type="molecule type" value="Genomic_DNA"/>
</dbReference>
<evidence type="ECO:0000259" key="2">
    <source>
        <dbReference type="Pfam" id="PF20978"/>
    </source>
</evidence>
<sequence length="227" mass="25057">MPGLKGLSLTAACRLVGHGIETRTIRRVGITQRRATSSTNALLVDPAAILSKPTWSVRSLLGPELQDNGAKSDEKDEEFLSPEAETYITVHQLHHLLRLSALPPPASTAEEFRMLSVLQSQLRFVRDIQAVDVSGVSPLRAIRDETSVGRAEVTIGVDRLRNALAEEAPFGRARRPRRRHLRQGQQTAATEVDGQAKADAEKGWDPLQTTSHKVGRYFVVRSAKEDR</sequence>
<evidence type="ECO:0000256" key="1">
    <source>
        <dbReference type="SAM" id="MobiDB-lite"/>
    </source>
</evidence>